<accession>A0ABQ1M9F1</accession>
<gene>
    <name evidence="2" type="ORF">GCM10010974_19220</name>
</gene>
<evidence type="ECO:0000256" key="1">
    <source>
        <dbReference type="SAM" id="MobiDB-lite"/>
    </source>
</evidence>
<dbReference type="Pfam" id="PF13376">
    <property type="entry name" value="OmdA"/>
    <property type="match status" value="1"/>
</dbReference>
<evidence type="ECO:0008006" key="4">
    <source>
        <dbReference type="Google" id="ProtNLM"/>
    </source>
</evidence>
<dbReference type="Proteomes" id="UP000632322">
    <property type="component" value="Unassembled WGS sequence"/>
</dbReference>
<evidence type="ECO:0000313" key="3">
    <source>
        <dbReference type="Proteomes" id="UP000632322"/>
    </source>
</evidence>
<proteinExistence type="predicted"/>
<sequence>MAQRTPVTTNDDQPLVENSPTSPLVLADLDAWREWLIANEDSSKGVWLLMAKKNVTTPTSLSYQDALEEALCGGWIDGQRRSFDATTFVQRFTPRRPRSNWSKRNVEIIGSLEVDGRLRDRGRAEVRLAQDDGRWENAYPRQSEATVPDDLRDALAEAPAAQAAFDTLNRAERFTAMLPILTARTETTRARIIARLVDRLGEGSQD</sequence>
<dbReference type="EMBL" id="BMJG01000005">
    <property type="protein sequence ID" value="GGC36988.1"/>
    <property type="molecule type" value="Genomic_DNA"/>
</dbReference>
<feature type="region of interest" description="Disordered" evidence="1">
    <location>
        <begin position="1"/>
        <end position="20"/>
    </location>
</feature>
<name>A0ABQ1M9F1_9MICO</name>
<protein>
    <recommendedName>
        <fullName evidence="4">OmdA domain containing protein</fullName>
    </recommendedName>
</protein>
<evidence type="ECO:0000313" key="2">
    <source>
        <dbReference type="EMBL" id="GGC36988.1"/>
    </source>
</evidence>
<keyword evidence="3" id="KW-1185">Reference proteome</keyword>
<reference evidence="3" key="1">
    <citation type="journal article" date="2019" name="Int. J. Syst. Evol. Microbiol.">
        <title>The Global Catalogue of Microorganisms (GCM) 10K type strain sequencing project: providing services to taxonomists for standard genome sequencing and annotation.</title>
        <authorList>
            <consortium name="The Broad Institute Genomics Platform"/>
            <consortium name="The Broad Institute Genome Sequencing Center for Infectious Disease"/>
            <person name="Wu L."/>
            <person name="Ma J."/>
        </authorList>
    </citation>
    <scope>NUCLEOTIDE SEQUENCE [LARGE SCALE GENOMIC DNA]</scope>
    <source>
        <strain evidence="3">CGMCC 1.15472</strain>
    </source>
</reference>
<comment type="caution">
    <text evidence="2">The sequence shown here is derived from an EMBL/GenBank/DDBJ whole genome shotgun (WGS) entry which is preliminary data.</text>
</comment>
<organism evidence="2 3">
    <name type="scientific">Brevibacterium sediminis</name>
    <dbReference type="NCBI Taxonomy" id="1857024"/>
    <lineage>
        <taxon>Bacteria</taxon>
        <taxon>Bacillati</taxon>
        <taxon>Actinomycetota</taxon>
        <taxon>Actinomycetes</taxon>
        <taxon>Micrococcales</taxon>
        <taxon>Brevibacteriaceae</taxon>
        <taxon>Brevibacterium</taxon>
    </lineage>
</organism>